<feature type="domain" description="DUF676" evidence="8">
    <location>
        <begin position="44"/>
        <end position="140"/>
    </location>
</feature>
<evidence type="ECO:0000256" key="5">
    <source>
        <dbReference type="ARBA" id="ARBA00022824"/>
    </source>
</evidence>
<dbReference type="OrthoDB" id="5086500at2759"/>
<dbReference type="Gene3D" id="3.40.50.1820">
    <property type="entry name" value="alpha/beta hydrolase"/>
    <property type="match status" value="1"/>
</dbReference>
<comment type="caution">
    <text evidence="9">The sequence shown here is derived from an EMBL/GenBank/DDBJ whole genome shotgun (WGS) entry which is preliminary data.</text>
</comment>
<dbReference type="PANTHER" id="PTHR48182:SF2">
    <property type="entry name" value="PROTEIN SERAC1"/>
    <property type="match status" value="1"/>
</dbReference>
<evidence type="ECO:0000313" key="10">
    <source>
        <dbReference type="Proteomes" id="UP000664534"/>
    </source>
</evidence>
<comment type="subcellular location">
    <subcellularLocation>
        <location evidence="2">Endoplasmic reticulum</location>
    </subcellularLocation>
    <subcellularLocation>
        <location evidence="3">Membrane</location>
    </subcellularLocation>
    <subcellularLocation>
        <location evidence="1">Mitochondrion</location>
    </subcellularLocation>
</comment>
<keyword evidence="5" id="KW-0256">Endoplasmic reticulum</keyword>
<evidence type="ECO:0000256" key="6">
    <source>
        <dbReference type="ARBA" id="ARBA00023128"/>
    </source>
</evidence>
<proteinExistence type="inferred from homology"/>
<dbReference type="InterPro" id="IPR052374">
    <property type="entry name" value="SERAC1"/>
</dbReference>
<evidence type="ECO:0000313" key="9">
    <source>
        <dbReference type="EMBL" id="CAF9912683.1"/>
    </source>
</evidence>
<protein>
    <recommendedName>
        <fullName evidence="8">DUF676 domain-containing protein</fullName>
    </recommendedName>
</protein>
<dbReference type="PANTHER" id="PTHR48182">
    <property type="entry name" value="PROTEIN SERAC1"/>
    <property type="match status" value="1"/>
</dbReference>
<comment type="similarity">
    <text evidence="4">Belongs to the putative lipase ROG1 family.</text>
</comment>
<evidence type="ECO:0000256" key="1">
    <source>
        <dbReference type="ARBA" id="ARBA00004173"/>
    </source>
</evidence>
<accession>A0A8H3IBV3</accession>
<gene>
    <name evidence="9" type="ORF">IMSHALPRED_000385</name>
</gene>
<dbReference type="InterPro" id="IPR007751">
    <property type="entry name" value="DUF676_lipase-like"/>
</dbReference>
<dbReference type="EMBL" id="CAJPDT010000010">
    <property type="protein sequence ID" value="CAF9912683.1"/>
    <property type="molecule type" value="Genomic_DNA"/>
</dbReference>
<dbReference type="GO" id="GO:0005739">
    <property type="term" value="C:mitochondrion"/>
    <property type="evidence" value="ECO:0007669"/>
    <property type="project" value="UniProtKB-SubCell"/>
</dbReference>
<dbReference type="SUPFAM" id="SSF53474">
    <property type="entry name" value="alpha/beta-Hydrolases"/>
    <property type="match status" value="1"/>
</dbReference>
<dbReference type="InterPro" id="IPR029058">
    <property type="entry name" value="AB_hydrolase_fold"/>
</dbReference>
<sequence>MWLKDLDLLPSNLKNSRILTYGYNANVTAMFGKTSSDRILQHAHTLVAELVADRELEDATQRPIIFVCHSLGGIVVKRALAYSAGRTSKSIQHVHSIYVSTFAILFLGTPHDGGNKAKLASTSRRMIGALVPSKMIDTQGQLLDALQEGSEVLQNITDMFVPYMKDFHIFFFWEQEKTNMGVTQDYVVEESSAAPILDNTERAGLPGDHRKMCKFESRTSPGYRLVVAALVRYSKEAPEVISRRWKHAVDMLNSKRSQEADELLR</sequence>
<keyword evidence="7" id="KW-0472">Membrane</keyword>
<name>A0A8H3IBV3_9LECA</name>
<evidence type="ECO:0000256" key="2">
    <source>
        <dbReference type="ARBA" id="ARBA00004240"/>
    </source>
</evidence>
<evidence type="ECO:0000256" key="4">
    <source>
        <dbReference type="ARBA" id="ARBA00007920"/>
    </source>
</evidence>
<evidence type="ECO:0000256" key="3">
    <source>
        <dbReference type="ARBA" id="ARBA00004370"/>
    </source>
</evidence>
<keyword evidence="10" id="KW-1185">Reference proteome</keyword>
<dbReference type="GO" id="GO:0016020">
    <property type="term" value="C:membrane"/>
    <property type="evidence" value="ECO:0007669"/>
    <property type="project" value="UniProtKB-SubCell"/>
</dbReference>
<dbReference type="AlphaFoldDB" id="A0A8H3IBV3"/>
<dbReference type="Pfam" id="PF05057">
    <property type="entry name" value="DUF676"/>
    <property type="match status" value="1"/>
</dbReference>
<evidence type="ECO:0000259" key="8">
    <source>
        <dbReference type="Pfam" id="PF05057"/>
    </source>
</evidence>
<dbReference type="GO" id="GO:0005783">
    <property type="term" value="C:endoplasmic reticulum"/>
    <property type="evidence" value="ECO:0007669"/>
    <property type="project" value="UniProtKB-SubCell"/>
</dbReference>
<dbReference type="Proteomes" id="UP000664534">
    <property type="component" value="Unassembled WGS sequence"/>
</dbReference>
<organism evidence="9 10">
    <name type="scientific">Imshaugia aleurites</name>
    <dbReference type="NCBI Taxonomy" id="172621"/>
    <lineage>
        <taxon>Eukaryota</taxon>
        <taxon>Fungi</taxon>
        <taxon>Dikarya</taxon>
        <taxon>Ascomycota</taxon>
        <taxon>Pezizomycotina</taxon>
        <taxon>Lecanoromycetes</taxon>
        <taxon>OSLEUM clade</taxon>
        <taxon>Lecanoromycetidae</taxon>
        <taxon>Lecanorales</taxon>
        <taxon>Lecanorineae</taxon>
        <taxon>Parmeliaceae</taxon>
        <taxon>Imshaugia</taxon>
    </lineage>
</organism>
<evidence type="ECO:0000256" key="7">
    <source>
        <dbReference type="ARBA" id="ARBA00023136"/>
    </source>
</evidence>
<keyword evidence="6" id="KW-0496">Mitochondrion</keyword>
<reference evidence="9" key="1">
    <citation type="submission" date="2021-03" db="EMBL/GenBank/DDBJ databases">
        <authorList>
            <person name="Tagirdzhanova G."/>
        </authorList>
    </citation>
    <scope>NUCLEOTIDE SEQUENCE</scope>
</reference>